<evidence type="ECO:0000259" key="11">
    <source>
        <dbReference type="PROSITE" id="PS50110"/>
    </source>
</evidence>
<dbReference type="EMBL" id="LAZR01002587">
    <property type="protein sequence ID" value="KKN28118.1"/>
    <property type="molecule type" value="Genomic_DNA"/>
</dbReference>
<reference evidence="12" key="1">
    <citation type="journal article" date="2015" name="Nature">
        <title>Complex archaea that bridge the gap between prokaryotes and eukaryotes.</title>
        <authorList>
            <person name="Spang A."/>
            <person name="Saw J.H."/>
            <person name="Jorgensen S.L."/>
            <person name="Zaremba-Niedzwiedzka K."/>
            <person name="Martijn J."/>
            <person name="Lind A.E."/>
            <person name="van Eijk R."/>
            <person name="Schleper C."/>
            <person name="Guy L."/>
            <person name="Ettema T.J."/>
        </authorList>
    </citation>
    <scope>NUCLEOTIDE SEQUENCE</scope>
</reference>
<dbReference type="SUPFAM" id="SSF52172">
    <property type="entry name" value="CheY-like"/>
    <property type="match status" value="1"/>
</dbReference>
<dbReference type="CDD" id="cd00082">
    <property type="entry name" value="HisKA"/>
    <property type="match status" value="1"/>
</dbReference>
<feature type="transmembrane region" description="Helical" evidence="9">
    <location>
        <begin position="170"/>
        <end position="189"/>
    </location>
</feature>
<dbReference type="InterPro" id="IPR001789">
    <property type="entry name" value="Sig_transdc_resp-reg_receiver"/>
</dbReference>
<evidence type="ECO:0000259" key="10">
    <source>
        <dbReference type="PROSITE" id="PS50109"/>
    </source>
</evidence>
<keyword evidence="8" id="KW-0902">Two-component regulatory system</keyword>
<comment type="caution">
    <text evidence="12">The sequence shown here is derived from an EMBL/GenBank/DDBJ whole genome shotgun (WGS) entry which is preliminary data.</text>
</comment>
<dbReference type="PROSITE" id="PS50110">
    <property type="entry name" value="RESPONSE_REGULATORY"/>
    <property type="match status" value="1"/>
</dbReference>
<dbReference type="GO" id="GO:0005524">
    <property type="term" value="F:ATP binding"/>
    <property type="evidence" value="ECO:0007669"/>
    <property type="project" value="UniProtKB-KW"/>
</dbReference>
<evidence type="ECO:0000256" key="5">
    <source>
        <dbReference type="ARBA" id="ARBA00022741"/>
    </source>
</evidence>
<keyword evidence="6" id="KW-0418">Kinase</keyword>
<dbReference type="InterPro" id="IPR011006">
    <property type="entry name" value="CheY-like_superfamily"/>
</dbReference>
<evidence type="ECO:0000256" key="6">
    <source>
        <dbReference type="ARBA" id="ARBA00022777"/>
    </source>
</evidence>
<evidence type="ECO:0000256" key="2">
    <source>
        <dbReference type="ARBA" id="ARBA00012438"/>
    </source>
</evidence>
<dbReference type="PROSITE" id="PS50109">
    <property type="entry name" value="HIS_KIN"/>
    <property type="match status" value="1"/>
</dbReference>
<dbReference type="InterPro" id="IPR036097">
    <property type="entry name" value="HisK_dim/P_sf"/>
</dbReference>
<evidence type="ECO:0000256" key="1">
    <source>
        <dbReference type="ARBA" id="ARBA00000085"/>
    </source>
</evidence>
<evidence type="ECO:0000256" key="8">
    <source>
        <dbReference type="ARBA" id="ARBA00023012"/>
    </source>
</evidence>
<dbReference type="Pfam" id="PF00512">
    <property type="entry name" value="HisKA"/>
    <property type="match status" value="1"/>
</dbReference>
<dbReference type="SMART" id="SM00387">
    <property type="entry name" value="HATPase_c"/>
    <property type="match status" value="1"/>
</dbReference>
<accession>A0A0F9SFF3</accession>
<dbReference type="SUPFAM" id="SSF55874">
    <property type="entry name" value="ATPase domain of HSP90 chaperone/DNA topoisomerase II/histidine kinase"/>
    <property type="match status" value="1"/>
</dbReference>
<organism evidence="12">
    <name type="scientific">marine sediment metagenome</name>
    <dbReference type="NCBI Taxonomy" id="412755"/>
    <lineage>
        <taxon>unclassified sequences</taxon>
        <taxon>metagenomes</taxon>
        <taxon>ecological metagenomes</taxon>
    </lineage>
</organism>
<dbReference type="SMART" id="SM00388">
    <property type="entry name" value="HisKA"/>
    <property type="match status" value="1"/>
</dbReference>
<sequence length="649" mass="71723">MNKPNVGVPLSRKLLLLGALPAIVMFVTLIGFFTSARLEDARRDLSDSNQLLADSLAPSLEYAVVSGNTLALQEILSQSIRYSKADWIRVNDVAGQQVGFATHDDTPEDALQNTVKIFEAEILQKPLKLETDRQTQWFEPEFGFGSGALRVGTVQVGVSDRILEARRSDILWSSVAIGLSLLLFTILVIKHTLNAILSPMDLVSGRISRLIERDYRLTKVNQRRNSREVIAIEQQLNELAEHLGTLRKSRDQTLAASEHAREKAETASYAKSEFLATMSHELRTPLNGVLGMIDLTQDEPLSLKQKDYLRTARQSTEDLLTVISDILDYSRMDSGAVALDQQVFDLTTLITNCVASFRHLAEEQGLALTLDFDGDWPEISLVTGDAPRLRQILACLLDNAVKFTGDGFVNVQVSYTSVEYGCIVLGCSVSDSGSGIPHERLTDIFSSFEQLDAGNARNFGGTGMGLSLVQRLVELLGGHIQVETDPGKGSSFRFELPLELASPAETPKTQDPVLPTQTPLSMQALVVEDNPINQRVAVALLNRLGFHTEAVTNGKEALNKVRTRHQGYDVILMDCQMPVMDGYETTRYIRKWEVDSGQGRTPVIALTADVLPGTEHNCLESGMDDYLAKPVRKENLRTVIDRWITLPDC</sequence>
<dbReference type="CDD" id="cd17546">
    <property type="entry name" value="REC_hyHK_CKI1_RcsC-like"/>
    <property type="match status" value="1"/>
</dbReference>
<feature type="domain" description="Response regulatory" evidence="11">
    <location>
        <begin position="523"/>
        <end position="644"/>
    </location>
</feature>
<keyword evidence="5" id="KW-0547">Nucleotide-binding</keyword>
<dbReference type="SUPFAM" id="SSF47384">
    <property type="entry name" value="Homodimeric domain of signal transducing histidine kinase"/>
    <property type="match status" value="1"/>
</dbReference>
<dbReference type="InterPro" id="IPR003594">
    <property type="entry name" value="HATPase_dom"/>
</dbReference>
<keyword evidence="9" id="KW-0812">Transmembrane</keyword>
<dbReference type="Gene3D" id="3.40.50.2300">
    <property type="match status" value="1"/>
</dbReference>
<evidence type="ECO:0000256" key="7">
    <source>
        <dbReference type="ARBA" id="ARBA00022840"/>
    </source>
</evidence>
<gene>
    <name evidence="12" type="ORF">LCGC14_0857650</name>
</gene>
<keyword evidence="4" id="KW-0808">Transferase</keyword>
<keyword evidence="9" id="KW-0472">Membrane</keyword>
<keyword evidence="7" id="KW-0067">ATP-binding</keyword>
<proteinExistence type="predicted"/>
<comment type="catalytic activity">
    <reaction evidence="1">
        <text>ATP + protein L-histidine = ADP + protein N-phospho-L-histidine.</text>
        <dbReference type="EC" id="2.7.13.3"/>
    </reaction>
</comment>
<feature type="transmembrane region" description="Helical" evidence="9">
    <location>
        <begin position="14"/>
        <end position="33"/>
    </location>
</feature>
<dbReference type="SMART" id="SM00448">
    <property type="entry name" value="REC"/>
    <property type="match status" value="1"/>
</dbReference>
<dbReference type="CDD" id="cd16922">
    <property type="entry name" value="HATPase_EvgS-ArcB-TorS-like"/>
    <property type="match status" value="1"/>
</dbReference>
<feature type="domain" description="Histidine kinase" evidence="10">
    <location>
        <begin position="277"/>
        <end position="500"/>
    </location>
</feature>
<keyword evidence="9" id="KW-1133">Transmembrane helix</keyword>
<dbReference type="InterPro" id="IPR003661">
    <property type="entry name" value="HisK_dim/P_dom"/>
</dbReference>
<dbReference type="GO" id="GO:0000155">
    <property type="term" value="F:phosphorelay sensor kinase activity"/>
    <property type="evidence" value="ECO:0007669"/>
    <property type="project" value="InterPro"/>
</dbReference>
<keyword evidence="3" id="KW-0597">Phosphoprotein</keyword>
<dbReference type="InterPro" id="IPR004358">
    <property type="entry name" value="Sig_transdc_His_kin-like_C"/>
</dbReference>
<dbReference type="AlphaFoldDB" id="A0A0F9SFF3"/>
<dbReference type="InterPro" id="IPR036890">
    <property type="entry name" value="HATPase_C_sf"/>
</dbReference>
<evidence type="ECO:0000256" key="4">
    <source>
        <dbReference type="ARBA" id="ARBA00022679"/>
    </source>
</evidence>
<protein>
    <recommendedName>
        <fullName evidence="2">histidine kinase</fullName>
        <ecNumber evidence="2">2.7.13.3</ecNumber>
    </recommendedName>
</protein>
<dbReference type="PANTHER" id="PTHR45339:SF1">
    <property type="entry name" value="HYBRID SIGNAL TRANSDUCTION HISTIDINE KINASE J"/>
    <property type="match status" value="1"/>
</dbReference>
<dbReference type="Pfam" id="PF02518">
    <property type="entry name" value="HATPase_c"/>
    <property type="match status" value="1"/>
</dbReference>
<dbReference type="Pfam" id="PF00072">
    <property type="entry name" value="Response_reg"/>
    <property type="match status" value="1"/>
</dbReference>
<dbReference type="InterPro" id="IPR005467">
    <property type="entry name" value="His_kinase_dom"/>
</dbReference>
<dbReference type="PANTHER" id="PTHR45339">
    <property type="entry name" value="HYBRID SIGNAL TRANSDUCTION HISTIDINE KINASE J"/>
    <property type="match status" value="1"/>
</dbReference>
<dbReference type="Gene3D" id="1.10.287.130">
    <property type="match status" value="1"/>
</dbReference>
<evidence type="ECO:0000256" key="3">
    <source>
        <dbReference type="ARBA" id="ARBA00022553"/>
    </source>
</evidence>
<dbReference type="Gene3D" id="3.30.565.10">
    <property type="entry name" value="Histidine kinase-like ATPase, C-terminal domain"/>
    <property type="match status" value="1"/>
</dbReference>
<evidence type="ECO:0000256" key="9">
    <source>
        <dbReference type="SAM" id="Phobius"/>
    </source>
</evidence>
<dbReference type="FunFam" id="1.10.287.130:FF:000002">
    <property type="entry name" value="Two-component osmosensing histidine kinase"/>
    <property type="match status" value="1"/>
</dbReference>
<dbReference type="EC" id="2.7.13.3" evidence="2"/>
<name>A0A0F9SFF3_9ZZZZ</name>
<dbReference type="PRINTS" id="PR00344">
    <property type="entry name" value="BCTRLSENSOR"/>
</dbReference>
<dbReference type="FunFam" id="3.30.565.10:FF:000010">
    <property type="entry name" value="Sensor histidine kinase RcsC"/>
    <property type="match status" value="1"/>
</dbReference>
<evidence type="ECO:0000313" key="12">
    <source>
        <dbReference type="EMBL" id="KKN28118.1"/>
    </source>
</evidence>